<feature type="site" description="Important for substrate binding and specificity" evidence="5">
    <location>
        <position position="147"/>
    </location>
</feature>
<sequence length="226" mass="24682">MTQLEDPKSTLASRFRGYYPVIVDIETAGFNAQTDAMLEIAATAISIDEHGQVYPIETFAYNVAPFEGSNLEASSLAFTGIDPFCPDRQAIDEKSMLNQLSKALRPLQKAHGCQRCVLVAHNAAFDNSFLNAAINRHNFKRSPFHPFVTFDTTTLSGLALGQTVLADACAAVEIEFDPKSAHSAAYDAQKTAELFCAIVNRYQQLGGWPLAPSEAALEESKFEAKK</sequence>
<comment type="function">
    <text evidence="5">Trims short 3' overhangs of a variety of RNA species, leaving a one or two nucleotide 3' overhang. Responsible for the end-turnover of tRNA: specifically removes the terminal AMP residue from uncharged tRNA (tRNA-C-C-A). Also appears to be involved in tRNA biosynthesis.</text>
</comment>
<feature type="site" description="Important for substrate binding and specificity" evidence="5">
    <location>
        <position position="125"/>
    </location>
</feature>
<dbReference type="PANTHER" id="PTHR30231">
    <property type="entry name" value="DNA POLYMERASE III SUBUNIT EPSILON"/>
    <property type="match status" value="1"/>
</dbReference>
<dbReference type="InterPro" id="IPR036397">
    <property type="entry name" value="RNaseH_sf"/>
</dbReference>
<accession>A0ABS7EJ73</accession>
<dbReference type="SUPFAM" id="SSF53098">
    <property type="entry name" value="Ribonuclease H-like"/>
    <property type="match status" value="1"/>
</dbReference>
<proteinExistence type="inferred from homology"/>
<comment type="cofactor">
    <cofactor evidence="5">
        <name>Mg(2+)</name>
        <dbReference type="ChEBI" id="CHEBI:18420"/>
    </cofactor>
    <text evidence="5">Binds two Mg(2+) per subunit. The active form of the enzyme binds two Mg(2+) ions in its active site. The first Mg(2+) forms only one salt bridge with the protein.</text>
</comment>
<keyword evidence="8" id="KW-1185">Reference proteome</keyword>
<evidence type="ECO:0000313" key="8">
    <source>
        <dbReference type="Proteomes" id="UP001166251"/>
    </source>
</evidence>
<evidence type="ECO:0000313" key="7">
    <source>
        <dbReference type="EMBL" id="MBW8192399.1"/>
    </source>
</evidence>
<dbReference type="HAMAP" id="MF_00157">
    <property type="entry name" value="RNase_T"/>
    <property type="match status" value="1"/>
</dbReference>
<dbReference type="Gene3D" id="3.30.420.10">
    <property type="entry name" value="Ribonuclease H-like superfamily/Ribonuclease H"/>
    <property type="match status" value="1"/>
</dbReference>
<dbReference type="EC" id="3.1.13.-" evidence="5"/>
<feature type="binding site" evidence="5">
    <location>
        <position position="24"/>
    </location>
    <ligand>
        <name>Mg(2+)</name>
        <dbReference type="ChEBI" id="CHEBI:18420"/>
        <label>2</label>
        <note>catalytic</note>
    </ligand>
</feature>
<feature type="domain" description="Exonuclease" evidence="6">
    <location>
        <begin position="19"/>
        <end position="204"/>
    </location>
</feature>
<dbReference type="InterPro" id="IPR013520">
    <property type="entry name" value="Ribonucl_H"/>
</dbReference>
<comment type="subunit">
    <text evidence="5">Homodimer.</text>
</comment>
<dbReference type="SMART" id="SM00479">
    <property type="entry name" value="EXOIII"/>
    <property type="match status" value="1"/>
</dbReference>
<evidence type="ECO:0000256" key="4">
    <source>
        <dbReference type="ARBA" id="ARBA00022839"/>
    </source>
</evidence>
<feature type="binding site" evidence="5">
    <location>
        <position position="187"/>
    </location>
    <ligand>
        <name>Mg(2+)</name>
        <dbReference type="ChEBI" id="CHEBI:18420"/>
        <label>2</label>
        <note>catalytic</note>
    </ligand>
</feature>
<keyword evidence="5" id="KW-0460">Magnesium</keyword>
<reference evidence="7" key="1">
    <citation type="submission" date="2021-07" db="EMBL/GenBank/DDBJ databases">
        <title>Neiella marina sp. nov., isolated from the intestinal content of sea cucumber Apostichopus japonicus.</title>
        <authorList>
            <person name="Bai X."/>
        </authorList>
    </citation>
    <scope>NUCLEOTIDE SEQUENCE</scope>
    <source>
        <strain evidence="7">126</strain>
    </source>
</reference>
<feature type="binding site" evidence="5">
    <location>
        <position position="26"/>
    </location>
    <ligand>
        <name>Mg(2+)</name>
        <dbReference type="ChEBI" id="CHEBI:18420"/>
        <label>2</label>
        <note>catalytic</note>
    </ligand>
</feature>
<keyword evidence="3 5" id="KW-0378">Hydrolase</keyword>
<organism evidence="7 8">
    <name type="scientific">Neiella holothuriorum</name>
    <dbReference type="NCBI Taxonomy" id="2870530"/>
    <lineage>
        <taxon>Bacteria</taxon>
        <taxon>Pseudomonadati</taxon>
        <taxon>Pseudomonadota</taxon>
        <taxon>Gammaproteobacteria</taxon>
        <taxon>Alteromonadales</taxon>
        <taxon>Echinimonadaceae</taxon>
        <taxon>Neiella</taxon>
    </lineage>
</organism>
<dbReference type="Pfam" id="PF00929">
    <property type="entry name" value="RNase_T"/>
    <property type="match status" value="1"/>
</dbReference>
<dbReference type="PANTHER" id="PTHR30231:SF2">
    <property type="entry name" value="RIBONUCLEASE T"/>
    <property type="match status" value="1"/>
</dbReference>
<comment type="similarity">
    <text evidence="5">Belongs to the RNase T family.</text>
</comment>
<dbReference type="InterPro" id="IPR005987">
    <property type="entry name" value="RNase_T"/>
</dbReference>
<keyword evidence="1 5" id="KW-0819">tRNA processing</keyword>
<comment type="caution">
    <text evidence="7">The sequence shown here is derived from an EMBL/GenBank/DDBJ whole genome shotgun (WGS) entry which is preliminary data.</text>
</comment>
<feature type="active site" description="Proton donor/acceptor" evidence="5">
    <location>
        <position position="182"/>
    </location>
</feature>
<feature type="binding site" evidence="5">
    <location>
        <position position="182"/>
    </location>
    <ligand>
        <name>Mg(2+)</name>
        <dbReference type="ChEBI" id="CHEBI:18420"/>
        <label>2</label>
        <note>catalytic</note>
    </ligand>
</feature>
<keyword evidence="4 5" id="KW-0269">Exonuclease</keyword>
<evidence type="ECO:0000256" key="3">
    <source>
        <dbReference type="ARBA" id="ARBA00022801"/>
    </source>
</evidence>
<dbReference type="InterPro" id="IPR012337">
    <property type="entry name" value="RNaseH-like_sf"/>
</dbReference>
<feature type="binding site" evidence="5">
    <location>
        <position position="24"/>
    </location>
    <ligand>
        <name>Mg(2+)</name>
        <dbReference type="ChEBI" id="CHEBI:18420"/>
        <label>1</label>
        <note>catalytic</note>
    </ligand>
</feature>
<dbReference type="NCBIfam" id="TIGR01298">
    <property type="entry name" value="RNaseT"/>
    <property type="match status" value="1"/>
</dbReference>
<evidence type="ECO:0000256" key="5">
    <source>
        <dbReference type="HAMAP-Rule" id="MF_00157"/>
    </source>
</evidence>
<dbReference type="EMBL" id="JAHZSS010000022">
    <property type="protein sequence ID" value="MBW8192399.1"/>
    <property type="molecule type" value="Genomic_DNA"/>
</dbReference>
<keyword evidence="5" id="KW-0479">Metal-binding</keyword>
<dbReference type="Proteomes" id="UP001166251">
    <property type="component" value="Unassembled WGS sequence"/>
</dbReference>
<protein>
    <recommendedName>
        <fullName evidence="5">Ribonuclease T</fullName>
        <ecNumber evidence="5">3.1.13.-</ecNumber>
    </recommendedName>
    <alternativeName>
        <fullName evidence="5">Exoribonuclease T</fullName>
        <shortName evidence="5">RNase T</shortName>
    </alternativeName>
</protein>
<dbReference type="RefSeq" id="WP_220105023.1">
    <property type="nucleotide sequence ID" value="NZ_JAHZSS010000022.1"/>
</dbReference>
<evidence type="ECO:0000256" key="1">
    <source>
        <dbReference type="ARBA" id="ARBA00022694"/>
    </source>
</evidence>
<gene>
    <name evidence="5 7" type="primary">rnt</name>
    <name evidence="7" type="ORF">K0504_15275</name>
</gene>
<feature type="site" description="Important for substrate binding and specificity" evidence="5">
    <location>
        <position position="30"/>
    </location>
</feature>
<feature type="site" description="Important for substrate binding and specificity" evidence="5">
    <location>
        <position position="78"/>
    </location>
</feature>
<evidence type="ECO:0000256" key="2">
    <source>
        <dbReference type="ARBA" id="ARBA00022722"/>
    </source>
</evidence>
<evidence type="ECO:0000259" key="6">
    <source>
        <dbReference type="SMART" id="SM00479"/>
    </source>
</evidence>
<keyword evidence="2 5" id="KW-0540">Nuclease</keyword>
<name>A0ABS7EJ73_9GAMM</name>